<feature type="domain" description="Filamentation induced by cAMP protein Fic-like C-terminal" evidence="2">
    <location>
        <begin position="426"/>
        <end position="473"/>
    </location>
</feature>
<dbReference type="Pfam" id="PF04326">
    <property type="entry name" value="SLFN_AlbA_2"/>
    <property type="match status" value="1"/>
</dbReference>
<dbReference type="EMBL" id="FZOJ01000060">
    <property type="protein sequence ID" value="SNT24252.1"/>
    <property type="molecule type" value="Genomic_DNA"/>
</dbReference>
<dbReference type="PANTHER" id="PTHR30595">
    <property type="entry name" value="GLPR-RELATED TRANSCRIPTIONAL REPRESSOR"/>
    <property type="match status" value="1"/>
</dbReference>
<evidence type="ECO:0000259" key="1">
    <source>
        <dbReference type="Pfam" id="PF04326"/>
    </source>
</evidence>
<organism evidence="3 4">
    <name type="scientific">Anaerovirgula multivorans</name>
    <dbReference type="NCBI Taxonomy" id="312168"/>
    <lineage>
        <taxon>Bacteria</taxon>
        <taxon>Bacillati</taxon>
        <taxon>Bacillota</taxon>
        <taxon>Clostridia</taxon>
        <taxon>Peptostreptococcales</taxon>
        <taxon>Natronincolaceae</taxon>
        <taxon>Anaerovirgula</taxon>
    </lineage>
</organism>
<dbReference type="PANTHER" id="PTHR30595:SF6">
    <property type="entry name" value="SCHLAFEN ALBA-2 DOMAIN-CONTAINING PROTEIN"/>
    <property type="match status" value="1"/>
</dbReference>
<sequence>MLEEELLQLVKKVTSEKCEKQHIELKKAAGGTPSKLYDTLSSFSNQLDGGIIIFGIDEDAGYEVVGVYDAQDLQKKVMEQSLQMEPVVRPLFTVAQIENKLVVSAEISECDIYDKPCFYKGAGRLRGSYIRVGDSDQPMTEYEIYSYEAFKRRIHDELRTVDRATIGNLSKDNVTEYLIKLRRQKQNLVNLEEERILETQGMCQAGLPTLAGLMLLSEYPQEFFPQLSVTAMVVQGKEIGELGDDGERFVDNKRIEGTIPQMLEGTLAFVRRNMKVKTIITEEGTRADKPEYPIKAVREVILNALIHRDYSGHTDRSPVRLVMYEDRLELENPGGLYGRITVDDLGKVSADTRNPYIAGALEIMIDTENRFSGIPTVITELKKAGMPAPVFIDRRGVFKVIFYKKAAAQGKDVDMEQAILNYCITPRSREELAERFGFEAPTYFIKTYISPLLADGKIKMTMPDKPKSKFQKYYS</sequence>
<protein>
    <submittedName>
        <fullName evidence="3">ATP-dependent DNA helicase RecG</fullName>
    </submittedName>
</protein>
<feature type="domain" description="Schlafen AlbA-2" evidence="1">
    <location>
        <begin position="19"/>
        <end position="140"/>
    </location>
</feature>
<dbReference type="InterPro" id="IPR038461">
    <property type="entry name" value="Schlafen_AlbA_2_dom_sf"/>
</dbReference>
<dbReference type="InterPro" id="IPR049514">
    <property type="entry name" value="Fic-like_C"/>
</dbReference>
<evidence type="ECO:0000313" key="3">
    <source>
        <dbReference type="EMBL" id="SNT24252.1"/>
    </source>
</evidence>
<dbReference type="AlphaFoldDB" id="A0A239L2P1"/>
<dbReference type="InterPro" id="IPR007421">
    <property type="entry name" value="Schlafen_AlbA_2_dom"/>
</dbReference>
<dbReference type="Gene3D" id="3.30.950.30">
    <property type="entry name" value="Schlafen, AAA domain"/>
    <property type="match status" value="1"/>
</dbReference>
<keyword evidence="3" id="KW-0378">Hydrolase</keyword>
<keyword evidence="3" id="KW-0347">Helicase</keyword>
<keyword evidence="4" id="KW-1185">Reference proteome</keyword>
<dbReference type="Pfam" id="PF21247">
    <property type="entry name" value="Fic-like_C"/>
    <property type="match status" value="1"/>
</dbReference>
<dbReference type="GO" id="GO:0004386">
    <property type="term" value="F:helicase activity"/>
    <property type="evidence" value="ECO:0007669"/>
    <property type="project" value="UniProtKB-KW"/>
</dbReference>
<reference evidence="3 4" key="1">
    <citation type="submission" date="2017-06" db="EMBL/GenBank/DDBJ databases">
        <authorList>
            <person name="Kim H.J."/>
            <person name="Triplett B.A."/>
        </authorList>
    </citation>
    <scope>NUCLEOTIDE SEQUENCE [LARGE SCALE GENOMIC DNA]</scope>
    <source>
        <strain evidence="3 4">SCA</strain>
    </source>
</reference>
<accession>A0A239L2P1</accession>
<dbReference type="Gene3D" id="3.30.565.60">
    <property type="match status" value="1"/>
</dbReference>
<keyword evidence="3" id="KW-0067">ATP-binding</keyword>
<proteinExistence type="predicted"/>
<name>A0A239L2P1_9FIRM</name>
<dbReference type="Pfam" id="PF13749">
    <property type="entry name" value="HATPase_c_4"/>
    <property type="match status" value="1"/>
</dbReference>
<dbReference type="OrthoDB" id="34589at2"/>
<dbReference type="Proteomes" id="UP000198304">
    <property type="component" value="Unassembled WGS sequence"/>
</dbReference>
<dbReference type="InterPro" id="IPR038475">
    <property type="entry name" value="RecG_C_sf"/>
</dbReference>
<evidence type="ECO:0000313" key="4">
    <source>
        <dbReference type="Proteomes" id="UP000198304"/>
    </source>
</evidence>
<gene>
    <name evidence="3" type="ORF">SAMN05446037_106012</name>
</gene>
<evidence type="ECO:0000259" key="2">
    <source>
        <dbReference type="Pfam" id="PF21247"/>
    </source>
</evidence>
<dbReference type="RefSeq" id="WP_089285552.1">
    <property type="nucleotide sequence ID" value="NZ_FZOJ01000060.1"/>
</dbReference>
<keyword evidence="3" id="KW-0547">Nucleotide-binding</keyword>